<dbReference type="Proteomes" id="UP000520767">
    <property type="component" value="Unassembled WGS sequence"/>
</dbReference>
<evidence type="ECO:0000313" key="3">
    <source>
        <dbReference type="EMBL" id="MBB4910984.1"/>
    </source>
</evidence>
<organism evidence="3 4">
    <name type="scientific">Actinophytocola algeriensis</name>
    <dbReference type="NCBI Taxonomy" id="1768010"/>
    <lineage>
        <taxon>Bacteria</taxon>
        <taxon>Bacillati</taxon>
        <taxon>Actinomycetota</taxon>
        <taxon>Actinomycetes</taxon>
        <taxon>Pseudonocardiales</taxon>
        <taxon>Pseudonocardiaceae</taxon>
    </lineage>
</organism>
<dbReference type="Pfam" id="PF13472">
    <property type="entry name" value="Lipase_GDSL_2"/>
    <property type="match status" value="1"/>
</dbReference>
<keyword evidence="4" id="KW-1185">Reference proteome</keyword>
<evidence type="ECO:0000313" key="4">
    <source>
        <dbReference type="Proteomes" id="UP000520767"/>
    </source>
</evidence>
<feature type="compositionally biased region" description="Pro residues" evidence="1">
    <location>
        <begin position="261"/>
        <end position="273"/>
    </location>
</feature>
<feature type="domain" description="SGNH hydrolase-type esterase" evidence="2">
    <location>
        <begin position="10"/>
        <end position="186"/>
    </location>
</feature>
<dbReference type="InterPro" id="IPR036514">
    <property type="entry name" value="SGNH_hydro_sf"/>
</dbReference>
<evidence type="ECO:0000259" key="2">
    <source>
        <dbReference type="Pfam" id="PF13472"/>
    </source>
</evidence>
<dbReference type="EMBL" id="JACHJQ010000008">
    <property type="protein sequence ID" value="MBB4910984.1"/>
    <property type="molecule type" value="Genomic_DNA"/>
</dbReference>
<protein>
    <submittedName>
        <fullName evidence="3">Lysophospholipase L1-like esterase</fullName>
    </submittedName>
</protein>
<dbReference type="AlphaFoldDB" id="A0A7W7QCY5"/>
<accession>A0A7W7QCY5</accession>
<dbReference type="CDD" id="cd01832">
    <property type="entry name" value="SGNH_hydrolase_like_1"/>
    <property type="match status" value="1"/>
</dbReference>
<proteinExistence type="predicted"/>
<reference evidence="3 4" key="1">
    <citation type="submission" date="2020-08" db="EMBL/GenBank/DDBJ databases">
        <title>Genomic Encyclopedia of Type Strains, Phase III (KMG-III): the genomes of soil and plant-associated and newly described type strains.</title>
        <authorList>
            <person name="Whitman W."/>
        </authorList>
    </citation>
    <scope>NUCLEOTIDE SEQUENCE [LARGE SCALE GENOMIC DNA]</scope>
    <source>
        <strain evidence="3 4">CECT 8960</strain>
    </source>
</reference>
<dbReference type="Gene3D" id="3.40.50.1110">
    <property type="entry name" value="SGNH hydrolase"/>
    <property type="match status" value="1"/>
</dbReference>
<evidence type="ECO:0000256" key="1">
    <source>
        <dbReference type="SAM" id="MobiDB-lite"/>
    </source>
</evidence>
<sequence>MSDAGMRYVAIGDSFTEGVGDDLPDGSSRGWADLVASGLASATGETVHYANLAVRGRLIEPIATTQLDTALAMTPPPTLLSFNGGGNDMMRAGIDLDRLVRLTERVVQRCADAGVRLVLLSGADPSARLPFGHMIHRRGTELTVAVAELAARHDLVFVDMFNDQEIRGPGYWSADRLHLGGDGHRRVASRVLAALGYPVTAHAVAPSPNGRRGVLAEARYYREHVLPWLNRRIRGRSSGDDRAGKHPAWVPVDATVGLTPPRSPDTSPPGPAG</sequence>
<dbReference type="PANTHER" id="PTHR43784">
    <property type="entry name" value="GDSL-LIKE LIPASE/ACYLHYDROLASE, PUTATIVE (AFU_ORTHOLOGUE AFUA_2G00820)-RELATED"/>
    <property type="match status" value="1"/>
</dbReference>
<dbReference type="PANTHER" id="PTHR43784:SF2">
    <property type="entry name" value="GDSL-LIKE LIPASE_ACYLHYDROLASE, PUTATIVE (AFU_ORTHOLOGUE AFUA_2G00820)-RELATED"/>
    <property type="match status" value="1"/>
</dbReference>
<gene>
    <name evidence="3" type="ORF">FHR82_007243</name>
</gene>
<dbReference type="SUPFAM" id="SSF52266">
    <property type="entry name" value="SGNH hydrolase"/>
    <property type="match status" value="1"/>
</dbReference>
<feature type="region of interest" description="Disordered" evidence="1">
    <location>
        <begin position="236"/>
        <end position="273"/>
    </location>
</feature>
<dbReference type="InterPro" id="IPR053140">
    <property type="entry name" value="GDSL_Rv0518-like"/>
</dbReference>
<dbReference type="RefSeq" id="WP_311771430.1">
    <property type="nucleotide sequence ID" value="NZ_JACHJQ010000008.1"/>
</dbReference>
<name>A0A7W7QCY5_9PSEU</name>
<comment type="caution">
    <text evidence="3">The sequence shown here is derived from an EMBL/GenBank/DDBJ whole genome shotgun (WGS) entry which is preliminary data.</text>
</comment>
<dbReference type="InterPro" id="IPR013830">
    <property type="entry name" value="SGNH_hydro"/>
</dbReference>